<organism evidence="1 2">
    <name type="scientific">Synechococcus lacustris str. Tous</name>
    <dbReference type="NCBI Taxonomy" id="1910958"/>
    <lineage>
        <taxon>Bacteria</taxon>
        <taxon>Bacillati</taxon>
        <taxon>Cyanobacteriota</taxon>
        <taxon>Cyanophyceae</taxon>
        <taxon>Synechococcales</taxon>
        <taxon>Synechococcaceae</taxon>
        <taxon>Synechococcus</taxon>
    </lineage>
</organism>
<dbReference type="EMBL" id="PXVC01000037">
    <property type="protein sequence ID" value="PSI01340.1"/>
    <property type="molecule type" value="Genomic_DNA"/>
</dbReference>
<dbReference type="STRING" id="1910958.BTM30_05955"/>
<accession>A0A2P7EDN0</accession>
<proteinExistence type="predicted"/>
<reference evidence="2" key="1">
    <citation type="submission" date="2018-03" db="EMBL/GenBank/DDBJ databases">
        <title>Ecological and genomic features of two cosmopolitan and abundant freshwater picocyanobacteria.</title>
        <authorList>
            <person name="Cabello-Yeves P.J."/>
            <person name="Picazo A."/>
            <person name="Camacho A."/>
            <person name="Callieri C."/>
            <person name="Rosselli R."/>
            <person name="Roda-Garcia J."/>
            <person name="Coutinho F.H."/>
            <person name="Rodriguez-Valera F."/>
        </authorList>
    </citation>
    <scope>NUCLEOTIDE SEQUENCE [LARGE SCALE GENOMIC DNA]</scope>
    <source>
        <strain evidence="2">Tous</strain>
    </source>
</reference>
<dbReference type="Proteomes" id="UP000240206">
    <property type="component" value="Unassembled WGS sequence"/>
</dbReference>
<evidence type="ECO:0000313" key="1">
    <source>
        <dbReference type="EMBL" id="PSI01340.1"/>
    </source>
</evidence>
<keyword evidence="2" id="KW-1185">Reference proteome</keyword>
<gene>
    <name evidence="1" type="ORF">C7K08_08550</name>
</gene>
<dbReference type="AlphaFoldDB" id="A0A2P7EDN0"/>
<protein>
    <submittedName>
        <fullName evidence="1">Uncharacterized protein</fullName>
    </submittedName>
</protein>
<name>A0A2P7EDN0_9SYNE</name>
<evidence type="ECO:0000313" key="2">
    <source>
        <dbReference type="Proteomes" id="UP000240206"/>
    </source>
</evidence>
<dbReference type="RefSeq" id="WP_106500214.1">
    <property type="nucleotide sequence ID" value="NZ_PXVC01000037.1"/>
</dbReference>
<sequence length="76" mass="8639">MPVAVAQHITLTDRHGHPLMVCELPKGIRRDEVAKLHHQILVHFHSELRGQAPAKPIHLSWPEVVNRLEQKIGCFA</sequence>
<comment type="caution">
    <text evidence="1">The sequence shown here is derived from an EMBL/GenBank/DDBJ whole genome shotgun (WGS) entry which is preliminary data.</text>
</comment>